<organism evidence="1 2">
    <name type="scientific">Scleromatobacter humisilvae</name>
    <dbReference type="NCBI Taxonomy" id="2897159"/>
    <lineage>
        <taxon>Bacteria</taxon>
        <taxon>Pseudomonadati</taxon>
        <taxon>Pseudomonadota</taxon>
        <taxon>Betaproteobacteria</taxon>
        <taxon>Burkholderiales</taxon>
        <taxon>Sphaerotilaceae</taxon>
        <taxon>Scleromatobacter</taxon>
    </lineage>
</organism>
<name>A0A9X1YJK9_9BURK</name>
<evidence type="ECO:0008006" key="3">
    <source>
        <dbReference type="Google" id="ProtNLM"/>
    </source>
</evidence>
<evidence type="ECO:0000313" key="1">
    <source>
        <dbReference type="EMBL" id="MCK9686595.1"/>
    </source>
</evidence>
<dbReference type="Proteomes" id="UP001139353">
    <property type="component" value="Unassembled WGS sequence"/>
</dbReference>
<dbReference type="AlphaFoldDB" id="A0A9X1YJK9"/>
<dbReference type="RefSeq" id="WP_275682614.1">
    <property type="nucleotide sequence ID" value="NZ_JAJLJH010000002.1"/>
</dbReference>
<protein>
    <recommendedName>
        <fullName evidence="3">Phosphodiesterase</fullName>
    </recommendedName>
</protein>
<dbReference type="GO" id="GO:0006629">
    <property type="term" value="P:lipid metabolic process"/>
    <property type="evidence" value="ECO:0007669"/>
    <property type="project" value="InterPro"/>
</dbReference>
<comment type="caution">
    <text evidence="1">The sequence shown here is derived from an EMBL/GenBank/DDBJ whole genome shotgun (WGS) entry which is preliminary data.</text>
</comment>
<accession>A0A9X1YJK9</accession>
<dbReference type="GO" id="GO:0008081">
    <property type="term" value="F:phosphoric diester hydrolase activity"/>
    <property type="evidence" value="ECO:0007669"/>
    <property type="project" value="InterPro"/>
</dbReference>
<proteinExistence type="predicted"/>
<keyword evidence="2" id="KW-1185">Reference proteome</keyword>
<evidence type="ECO:0000313" key="2">
    <source>
        <dbReference type="Proteomes" id="UP001139353"/>
    </source>
</evidence>
<dbReference type="EMBL" id="JAJLJH010000002">
    <property type="protein sequence ID" value="MCK9686595.1"/>
    <property type="molecule type" value="Genomic_DNA"/>
</dbReference>
<dbReference type="InterPro" id="IPR017946">
    <property type="entry name" value="PLC-like_Pdiesterase_TIM-brl"/>
</dbReference>
<gene>
    <name evidence="1" type="ORF">LPC04_12840</name>
</gene>
<dbReference type="SUPFAM" id="SSF51695">
    <property type="entry name" value="PLC-like phosphodiesterases"/>
    <property type="match status" value="1"/>
</dbReference>
<sequence length="210" mass="23386">MDVLSHRGYWIDASEKNAPEAFERSFALGFGTETDVRDHDGRLVISHDMPTGEALAFEAYLDCLARRATRPLLQAINIKADGLATALARTMKDSAHPWFVFDMSLPDTLHQLRAGNPVYLRMSEYETIPMALESRIKGIWLDAFERTWYGVDTIAALLDRGLAVCVVSPELHGRDDPEALWSALKPLRERSGLSLCTDLPEQALACLGLN</sequence>
<reference evidence="1" key="1">
    <citation type="submission" date="2021-11" db="EMBL/GenBank/DDBJ databases">
        <title>BS-T2-15 a new species belonging to the Comamonadaceae family isolated from the soil of a French oak forest.</title>
        <authorList>
            <person name="Mieszkin S."/>
            <person name="Alain K."/>
        </authorList>
    </citation>
    <scope>NUCLEOTIDE SEQUENCE</scope>
    <source>
        <strain evidence="1">BS-T2-15</strain>
    </source>
</reference>
<dbReference type="Gene3D" id="3.20.20.190">
    <property type="entry name" value="Phosphatidylinositol (PI) phosphodiesterase"/>
    <property type="match status" value="1"/>
</dbReference>